<comment type="caution">
    <text evidence="1">The sequence shown here is derived from an EMBL/GenBank/DDBJ whole genome shotgun (WGS) entry which is preliminary data.</text>
</comment>
<proteinExistence type="predicted"/>
<accession>A0A2H6LCR8</accession>
<organism evidence="1 2">
    <name type="scientific">Nostoc cycadae WK-1</name>
    <dbReference type="NCBI Taxonomy" id="1861711"/>
    <lineage>
        <taxon>Bacteria</taxon>
        <taxon>Bacillati</taxon>
        <taxon>Cyanobacteriota</taxon>
        <taxon>Cyanophyceae</taxon>
        <taxon>Nostocales</taxon>
        <taxon>Nostocaceae</taxon>
        <taxon>Nostoc</taxon>
    </lineage>
</organism>
<sequence length="109" mass="11704">MIISDLEILEVVEVANVQGGIVTRGYLQNDFVNVNFSSFNRFQTVVVDPRTAGNSAAAGAKGDAQNNRRNLFGFTDPTYSYTKADTIAVADYLGESFSGSTSVSVINRA</sequence>
<dbReference type="Proteomes" id="UP000236527">
    <property type="component" value="Unassembled WGS sequence"/>
</dbReference>
<gene>
    <name evidence="1" type="ORF">NCWK1_0741</name>
</gene>
<evidence type="ECO:0000313" key="1">
    <source>
        <dbReference type="EMBL" id="GBE91019.1"/>
    </source>
</evidence>
<dbReference type="EMBL" id="BDGE01000012">
    <property type="protein sequence ID" value="GBE91019.1"/>
    <property type="molecule type" value="Genomic_DNA"/>
</dbReference>
<dbReference type="AlphaFoldDB" id="A0A2H6LCR8"/>
<dbReference type="RefSeq" id="WP_103123780.1">
    <property type="nucleotide sequence ID" value="NZ_DF978422.1"/>
</dbReference>
<evidence type="ECO:0000313" key="2">
    <source>
        <dbReference type="Proteomes" id="UP000236527"/>
    </source>
</evidence>
<reference evidence="2" key="1">
    <citation type="journal article" date="2018" name="Genome Announc.">
        <title>Draft Genome Sequence of the Nitrogen-Fixing and Hormogonia-Inducing Cyanobacterium Nostoc cycadae Strain WK-1, Isolated from the Coralloid Roots of Cycas revoluta.</title>
        <authorList>
            <person name="Kanesaki Y."/>
            <person name="Hirose M."/>
            <person name="Hirose Y."/>
            <person name="Fujisawa T."/>
            <person name="Nakamura Y."/>
            <person name="Watanabe S."/>
            <person name="Matsunaga S."/>
            <person name="Uchida H."/>
            <person name="Murakami A."/>
        </authorList>
    </citation>
    <scope>NUCLEOTIDE SEQUENCE [LARGE SCALE GENOMIC DNA]</scope>
    <source>
        <strain evidence="2">WK-1</strain>
    </source>
</reference>
<protein>
    <submittedName>
        <fullName evidence="1">Alpha-L-fucosidase</fullName>
    </submittedName>
</protein>
<name>A0A2H6LCR8_9NOSO</name>
<keyword evidence="2" id="KW-1185">Reference proteome</keyword>